<dbReference type="EC" id="1.7.2.2" evidence="3"/>
<evidence type="ECO:0000256" key="10">
    <source>
        <dbReference type="ARBA" id="ARBA00049131"/>
    </source>
</evidence>
<keyword evidence="11" id="KW-1133">Transmembrane helix</keyword>
<dbReference type="GO" id="GO:0030288">
    <property type="term" value="C:outer membrane-bounded periplasmic space"/>
    <property type="evidence" value="ECO:0007669"/>
    <property type="project" value="TreeGrafter"/>
</dbReference>
<keyword evidence="6" id="KW-0732">Signal</keyword>
<evidence type="ECO:0000256" key="8">
    <source>
        <dbReference type="ARBA" id="ARBA00023002"/>
    </source>
</evidence>
<accession>A0A3N0IBK8</accession>
<evidence type="ECO:0000256" key="3">
    <source>
        <dbReference type="ARBA" id="ARBA00011887"/>
    </source>
</evidence>
<comment type="catalytic activity">
    <reaction evidence="10">
        <text>6 Fe(III)-[cytochrome c] + NH4(+) + 2 H2O = 6 Fe(II)-[cytochrome c] + nitrite + 8 H(+)</text>
        <dbReference type="Rhea" id="RHEA:13089"/>
        <dbReference type="Rhea" id="RHEA-COMP:10350"/>
        <dbReference type="Rhea" id="RHEA-COMP:14399"/>
        <dbReference type="ChEBI" id="CHEBI:15377"/>
        <dbReference type="ChEBI" id="CHEBI:15378"/>
        <dbReference type="ChEBI" id="CHEBI:16301"/>
        <dbReference type="ChEBI" id="CHEBI:28938"/>
        <dbReference type="ChEBI" id="CHEBI:29033"/>
        <dbReference type="ChEBI" id="CHEBI:29034"/>
        <dbReference type="EC" id="1.7.2.2"/>
    </reaction>
</comment>
<reference evidence="13" key="1">
    <citation type="submission" date="2018-05" db="EMBL/GenBank/DDBJ databases">
        <title>Genome Sequencing of selected type strains of the family Eggerthellaceae.</title>
        <authorList>
            <person name="Danylec N."/>
            <person name="Stoll D.A."/>
            <person name="Doetsch A."/>
            <person name="Huch M."/>
        </authorList>
    </citation>
    <scope>NUCLEOTIDE SEQUENCE [LARGE SCALE GENOMIC DNA]</scope>
    <source>
        <strain evidence="13">DSM 22006</strain>
    </source>
</reference>
<dbReference type="Gene3D" id="1.10.1130.10">
    <property type="entry name" value="Flavocytochrome C3, Chain A"/>
    <property type="match status" value="1"/>
</dbReference>
<feature type="transmembrane region" description="Helical" evidence="11">
    <location>
        <begin position="40"/>
        <end position="58"/>
    </location>
</feature>
<evidence type="ECO:0000256" key="7">
    <source>
        <dbReference type="ARBA" id="ARBA00022837"/>
    </source>
</evidence>
<comment type="subcellular location">
    <subcellularLocation>
        <location evidence="1">Cell envelope</location>
    </subcellularLocation>
</comment>
<dbReference type="Proteomes" id="UP000271472">
    <property type="component" value="Unassembled WGS sequence"/>
</dbReference>
<dbReference type="GO" id="GO:0020037">
    <property type="term" value="F:heme binding"/>
    <property type="evidence" value="ECO:0007669"/>
    <property type="project" value="TreeGrafter"/>
</dbReference>
<dbReference type="AlphaFoldDB" id="A0A3N0IBK8"/>
<dbReference type="GO" id="GO:0042279">
    <property type="term" value="F:nitrite reductase (cytochrome, ammonia-forming) activity"/>
    <property type="evidence" value="ECO:0007669"/>
    <property type="project" value="UniProtKB-EC"/>
</dbReference>
<keyword evidence="7" id="KW-0106">Calcium</keyword>
<dbReference type="InterPro" id="IPR036280">
    <property type="entry name" value="Multihaem_cyt_sf"/>
</dbReference>
<keyword evidence="13" id="KW-1185">Reference proteome</keyword>
<dbReference type="RefSeq" id="WP_123219884.1">
    <property type="nucleotide sequence ID" value="NZ_JACHYQ010000003.1"/>
</dbReference>
<dbReference type="EMBL" id="QIBZ01000014">
    <property type="protein sequence ID" value="RNM33742.1"/>
    <property type="molecule type" value="Genomic_DNA"/>
</dbReference>
<evidence type="ECO:0000256" key="5">
    <source>
        <dbReference type="ARBA" id="ARBA00022723"/>
    </source>
</evidence>
<dbReference type="OrthoDB" id="9780421at2"/>
<evidence type="ECO:0000313" key="12">
    <source>
        <dbReference type="EMBL" id="RNM33742.1"/>
    </source>
</evidence>
<organism evidence="12 13">
    <name type="scientific">Slackia isoflavoniconvertens</name>
    <dbReference type="NCBI Taxonomy" id="572010"/>
    <lineage>
        <taxon>Bacteria</taxon>
        <taxon>Bacillati</taxon>
        <taxon>Actinomycetota</taxon>
        <taxon>Coriobacteriia</taxon>
        <taxon>Eggerthellales</taxon>
        <taxon>Eggerthellaceae</taxon>
        <taxon>Slackia</taxon>
    </lineage>
</organism>
<dbReference type="SUPFAM" id="SSF48695">
    <property type="entry name" value="Multiheme cytochromes"/>
    <property type="match status" value="1"/>
</dbReference>
<keyword evidence="11" id="KW-0472">Membrane</keyword>
<evidence type="ECO:0000313" key="13">
    <source>
        <dbReference type="Proteomes" id="UP000271472"/>
    </source>
</evidence>
<dbReference type="InterPro" id="IPR003321">
    <property type="entry name" value="Cyt_c552"/>
</dbReference>
<gene>
    <name evidence="12" type="ORF">DMP05_07630</name>
</gene>
<keyword evidence="5" id="KW-0479">Metal-binding</keyword>
<dbReference type="Gene3D" id="1.20.140.10">
    <property type="entry name" value="Butyryl-CoA Dehydrogenase, subunit A, domain 3"/>
    <property type="match status" value="1"/>
</dbReference>
<dbReference type="PANTHER" id="PTHR30633:SF0">
    <property type="entry name" value="CYTOCHROME C-552"/>
    <property type="match status" value="1"/>
</dbReference>
<dbReference type="GO" id="GO:0019645">
    <property type="term" value="P:anaerobic electron transport chain"/>
    <property type="evidence" value="ECO:0007669"/>
    <property type="project" value="TreeGrafter"/>
</dbReference>
<proteinExistence type="inferred from homology"/>
<evidence type="ECO:0000256" key="9">
    <source>
        <dbReference type="ARBA" id="ARBA00023004"/>
    </source>
</evidence>
<dbReference type="CDD" id="cd00548">
    <property type="entry name" value="NrfA-like"/>
    <property type="match status" value="1"/>
</dbReference>
<keyword evidence="8" id="KW-0560">Oxidoreductase</keyword>
<evidence type="ECO:0000256" key="6">
    <source>
        <dbReference type="ARBA" id="ARBA00022729"/>
    </source>
</evidence>
<comment type="caution">
    <text evidence="12">The sequence shown here is derived from an EMBL/GenBank/DDBJ whole genome shotgun (WGS) entry which is preliminary data.</text>
</comment>
<keyword evidence="4" id="KW-0349">Heme</keyword>
<dbReference type="GO" id="GO:0046872">
    <property type="term" value="F:metal ion binding"/>
    <property type="evidence" value="ECO:0007669"/>
    <property type="project" value="UniProtKB-KW"/>
</dbReference>
<dbReference type="PANTHER" id="PTHR30633">
    <property type="entry name" value="CYTOCHROME C-552 RESPIRATORY NITRITE REDUCTASE"/>
    <property type="match status" value="1"/>
</dbReference>
<comment type="similarity">
    <text evidence="2">Belongs to the cytochrome c-552 family.</text>
</comment>
<evidence type="ECO:0000256" key="2">
    <source>
        <dbReference type="ARBA" id="ARBA00009288"/>
    </source>
</evidence>
<dbReference type="GeneID" id="98663309"/>
<protein>
    <recommendedName>
        <fullName evidence="3">nitrite reductase (cytochrome; ammonia-forming)</fullName>
        <ecNumber evidence="3">1.7.2.2</ecNumber>
    </recommendedName>
</protein>
<keyword evidence="9" id="KW-0408">Iron</keyword>
<keyword evidence="11" id="KW-0812">Transmembrane</keyword>
<evidence type="ECO:0000256" key="1">
    <source>
        <dbReference type="ARBA" id="ARBA00004196"/>
    </source>
</evidence>
<name>A0A3N0IBK8_9ACTN</name>
<evidence type="ECO:0000256" key="4">
    <source>
        <dbReference type="ARBA" id="ARBA00022617"/>
    </source>
</evidence>
<dbReference type="Pfam" id="PF02335">
    <property type="entry name" value="Cytochrom_C552"/>
    <property type="match status" value="1"/>
</dbReference>
<evidence type="ECO:0000256" key="11">
    <source>
        <dbReference type="SAM" id="Phobius"/>
    </source>
</evidence>
<sequence length="456" mass="49609">MKKDKFESASKIETANCADAQGKVAAASPKVYARGSKTKVAMWGVGVASFALVVGLVACAPPATTGKIEAAPSPNAAAKHATPEADEFGVVTAESWKDIYPNEYASYMDNASNSPDSGKKNYLETYPALNTMYKGYAFALGYDQAAGHLYTLESVKETPRTQQKEQLANCITCKTPQFTALVNSEGDGVYAEKFNDMIGQFDEPVSCYNCHENDPKSNTVASKFFFDSLGADADSIPKDAQVCGQCHNEYYFNGQTKVPANPYSGREQMTPDAILAYYDSMGFADWKYPGTDTPMIKVQHPEFETNYGGGGSYMTNLGYTCADCHMGKATAEDGTVYVNHKWTSPLENEDLLANDCSKCHSDLKAEVAEIQAHQEERVQAISKKIEQLANTMTDQVAAGTLAGDKLAQCQKLHRNAQFYWDFVMVENGDGAHNSKLSDETLDKSEKAVDEALALLA</sequence>